<reference evidence="12" key="1">
    <citation type="journal article" date="2019" name="Int. J. Syst. Evol. Microbiol.">
        <title>The Global Catalogue of Microorganisms (GCM) 10K type strain sequencing project: providing services to taxonomists for standard genome sequencing and annotation.</title>
        <authorList>
            <consortium name="The Broad Institute Genomics Platform"/>
            <consortium name="The Broad Institute Genome Sequencing Center for Infectious Disease"/>
            <person name="Wu L."/>
            <person name="Ma J."/>
        </authorList>
    </citation>
    <scope>NUCLEOTIDE SEQUENCE [LARGE SCALE GENOMIC DNA]</scope>
    <source>
        <strain evidence="12">JCM 18424</strain>
    </source>
</reference>
<dbReference type="EMBL" id="BAABKE010000001">
    <property type="protein sequence ID" value="GAA5095207.1"/>
    <property type="molecule type" value="Genomic_DNA"/>
</dbReference>
<organism evidence="11 12">
    <name type="scientific">Wohlfahrtiimonas larvae</name>
    <dbReference type="NCBI Taxonomy" id="1157986"/>
    <lineage>
        <taxon>Bacteria</taxon>
        <taxon>Pseudomonadati</taxon>
        <taxon>Pseudomonadota</taxon>
        <taxon>Gammaproteobacteria</taxon>
        <taxon>Cardiobacteriales</taxon>
        <taxon>Ignatzschineriaceae</taxon>
        <taxon>Wohlfahrtiimonas</taxon>
    </lineage>
</organism>
<dbReference type="SUPFAM" id="SSF48452">
    <property type="entry name" value="TPR-like"/>
    <property type="match status" value="1"/>
</dbReference>
<evidence type="ECO:0000256" key="1">
    <source>
        <dbReference type="ARBA" id="ARBA00004401"/>
    </source>
</evidence>
<dbReference type="Pfam" id="PF09976">
    <property type="entry name" value="TPR_21"/>
    <property type="match status" value="1"/>
</dbReference>
<protein>
    <recommendedName>
        <fullName evidence="8">Ancillary SecYEG translocon subunit</fullName>
    </recommendedName>
</protein>
<dbReference type="InterPro" id="IPR011990">
    <property type="entry name" value="TPR-like_helical_dom_sf"/>
</dbReference>
<comment type="similarity">
    <text evidence="7">Belongs to the YfgM family.</text>
</comment>
<keyword evidence="4 9" id="KW-1133">Transmembrane helix</keyword>
<dbReference type="PANTHER" id="PTHR38035">
    <property type="entry name" value="UPF0070 PROTEIN YFGM"/>
    <property type="match status" value="1"/>
</dbReference>
<comment type="subcellular location">
    <subcellularLocation>
        <location evidence="1">Cell membrane</location>
        <topology evidence="1">Single-pass type II membrane protein</topology>
    </subcellularLocation>
</comment>
<name>A0ABP9MGR2_9GAMM</name>
<gene>
    <name evidence="11" type="ORF">GCM10023338_04340</name>
</gene>
<keyword evidence="6" id="KW-0143">Chaperone</keyword>
<dbReference type="Proteomes" id="UP001500631">
    <property type="component" value="Unassembled WGS sequence"/>
</dbReference>
<evidence type="ECO:0000256" key="2">
    <source>
        <dbReference type="ARBA" id="ARBA00022475"/>
    </source>
</evidence>
<evidence type="ECO:0000256" key="9">
    <source>
        <dbReference type="SAM" id="Phobius"/>
    </source>
</evidence>
<evidence type="ECO:0000259" key="10">
    <source>
        <dbReference type="Pfam" id="PF09976"/>
    </source>
</evidence>
<dbReference type="InterPro" id="IPR026039">
    <property type="entry name" value="YfgM"/>
</dbReference>
<feature type="transmembrane region" description="Helical" evidence="9">
    <location>
        <begin position="25"/>
        <end position="44"/>
    </location>
</feature>
<feature type="domain" description="Ancillary SecYEG translocon subunit/Cell division coordinator CpoB TPR" evidence="10">
    <location>
        <begin position="18"/>
        <end position="203"/>
    </location>
</feature>
<accession>A0ABP9MGR2</accession>
<evidence type="ECO:0000256" key="6">
    <source>
        <dbReference type="ARBA" id="ARBA00023186"/>
    </source>
</evidence>
<keyword evidence="3 9" id="KW-0812">Transmembrane</keyword>
<proteinExistence type="inferred from homology"/>
<evidence type="ECO:0000313" key="11">
    <source>
        <dbReference type="EMBL" id="GAA5095207.1"/>
    </source>
</evidence>
<sequence length="206" mass="23030">MSLNQFETDEQRAEALVDWLKANGVWIFLSIVIVIGGIIGWDYYKGHKSNRLSTQATNYYIFEQALESGKLDDKAIAAVMNDTKAEGFKDLAMLQKAAFQANDNDLKGAIADLQSQLSVTKDPVMKDLFRYRLAVVLYENKDYTASMTELNQIVTKSLTGLVKSLQGDIYVKEGRIDNAKAVYIEAFDILQSSVIQRKINQLSTGA</sequence>
<comment type="caution">
    <text evidence="11">The sequence shown here is derived from an EMBL/GenBank/DDBJ whole genome shotgun (WGS) entry which is preliminary data.</text>
</comment>
<evidence type="ECO:0000256" key="3">
    <source>
        <dbReference type="ARBA" id="ARBA00022692"/>
    </source>
</evidence>
<dbReference type="Gene3D" id="1.25.40.10">
    <property type="entry name" value="Tetratricopeptide repeat domain"/>
    <property type="match status" value="1"/>
</dbReference>
<dbReference type="PANTHER" id="PTHR38035:SF1">
    <property type="entry name" value="ANCILLARY SECYEG TRANSLOCON SUBUNIT"/>
    <property type="match status" value="1"/>
</dbReference>
<evidence type="ECO:0000256" key="7">
    <source>
        <dbReference type="ARBA" id="ARBA00024197"/>
    </source>
</evidence>
<evidence type="ECO:0000256" key="5">
    <source>
        <dbReference type="ARBA" id="ARBA00023136"/>
    </source>
</evidence>
<dbReference type="InterPro" id="IPR018704">
    <property type="entry name" value="SecYEG/CpoB_TPR"/>
</dbReference>
<keyword evidence="2" id="KW-1003">Cell membrane</keyword>
<keyword evidence="5 9" id="KW-0472">Membrane</keyword>
<dbReference type="RefSeq" id="WP_077926129.1">
    <property type="nucleotide sequence ID" value="NZ_BAABKE010000001.1"/>
</dbReference>
<evidence type="ECO:0000313" key="12">
    <source>
        <dbReference type="Proteomes" id="UP001500631"/>
    </source>
</evidence>
<evidence type="ECO:0000256" key="8">
    <source>
        <dbReference type="ARBA" id="ARBA00024235"/>
    </source>
</evidence>
<keyword evidence="12" id="KW-1185">Reference proteome</keyword>
<evidence type="ECO:0000256" key="4">
    <source>
        <dbReference type="ARBA" id="ARBA00022989"/>
    </source>
</evidence>